<evidence type="ECO:0000313" key="2">
    <source>
        <dbReference type="Proteomes" id="UP001472677"/>
    </source>
</evidence>
<evidence type="ECO:0000313" key="1">
    <source>
        <dbReference type="EMBL" id="KAK8517249.1"/>
    </source>
</evidence>
<comment type="caution">
    <text evidence="1">The sequence shown here is derived from an EMBL/GenBank/DDBJ whole genome shotgun (WGS) entry which is preliminary data.</text>
</comment>
<reference evidence="1 2" key="1">
    <citation type="journal article" date="2024" name="G3 (Bethesda)">
        <title>Genome assembly of Hibiscus sabdariffa L. provides insights into metabolisms of medicinal natural products.</title>
        <authorList>
            <person name="Kim T."/>
        </authorList>
    </citation>
    <scope>NUCLEOTIDE SEQUENCE [LARGE SCALE GENOMIC DNA]</scope>
    <source>
        <strain evidence="1">TK-2024</strain>
        <tissue evidence="1">Old leaves</tissue>
    </source>
</reference>
<gene>
    <name evidence="1" type="ORF">V6N12_032445</name>
</gene>
<accession>A0ABR2CCL1</accession>
<proteinExistence type="predicted"/>
<organism evidence="1 2">
    <name type="scientific">Hibiscus sabdariffa</name>
    <name type="common">roselle</name>
    <dbReference type="NCBI Taxonomy" id="183260"/>
    <lineage>
        <taxon>Eukaryota</taxon>
        <taxon>Viridiplantae</taxon>
        <taxon>Streptophyta</taxon>
        <taxon>Embryophyta</taxon>
        <taxon>Tracheophyta</taxon>
        <taxon>Spermatophyta</taxon>
        <taxon>Magnoliopsida</taxon>
        <taxon>eudicotyledons</taxon>
        <taxon>Gunneridae</taxon>
        <taxon>Pentapetalae</taxon>
        <taxon>rosids</taxon>
        <taxon>malvids</taxon>
        <taxon>Malvales</taxon>
        <taxon>Malvaceae</taxon>
        <taxon>Malvoideae</taxon>
        <taxon>Hibiscus</taxon>
    </lineage>
</organism>
<sequence length="110" mass="12662">MLQKHGRRRKDLLQGNRKHFDFSTTRLPASISVTTPREFELESCLFEKHFTTSSCTKELNLQGGRRKDVASAYSTMFLNHLRRRYGTDGLVTRTSVPSTLEDQCNILIDV</sequence>
<name>A0ABR2CCL1_9ROSI</name>
<dbReference type="Proteomes" id="UP001472677">
    <property type="component" value="Unassembled WGS sequence"/>
</dbReference>
<keyword evidence="2" id="KW-1185">Reference proteome</keyword>
<dbReference type="EMBL" id="JBBPBM010000056">
    <property type="protein sequence ID" value="KAK8517249.1"/>
    <property type="molecule type" value="Genomic_DNA"/>
</dbReference>
<protein>
    <submittedName>
        <fullName evidence="1">Uncharacterized protein</fullName>
    </submittedName>
</protein>